<evidence type="ECO:0000259" key="2">
    <source>
        <dbReference type="Pfam" id="PF14726"/>
    </source>
</evidence>
<dbReference type="EMBL" id="KQ965777">
    <property type="protein sequence ID" value="KXS13483.1"/>
    <property type="molecule type" value="Genomic_DNA"/>
</dbReference>
<protein>
    <recommendedName>
        <fullName evidence="2">Rotatin N-terminal domain-containing protein</fullName>
    </recommendedName>
</protein>
<proteinExistence type="predicted"/>
<feature type="domain" description="Rotatin N-terminal" evidence="2">
    <location>
        <begin position="31"/>
        <end position="122"/>
    </location>
</feature>
<dbReference type="OrthoDB" id="9048576at2759"/>
<evidence type="ECO:0000313" key="4">
    <source>
        <dbReference type="Proteomes" id="UP000070544"/>
    </source>
</evidence>
<dbReference type="GO" id="GO:0036064">
    <property type="term" value="C:ciliary basal body"/>
    <property type="evidence" value="ECO:0007669"/>
    <property type="project" value="InterPro"/>
</dbReference>
<evidence type="ECO:0000313" key="3">
    <source>
        <dbReference type="EMBL" id="KXS13483.1"/>
    </source>
</evidence>
<dbReference type="Pfam" id="PF14726">
    <property type="entry name" value="RTTN_N"/>
    <property type="match status" value="1"/>
</dbReference>
<feature type="region of interest" description="Disordered" evidence="1">
    <location>
        <begin position="151"/>
        <end position="181"/>
    </location>
</feature>
<sequence length="680" mass="75238">MSTTTSRNDTPRLTRDPVADIAAKLGHALPEIRLRAVKSLVLKLDAGLIKPVDLSHDKYLVERLIVFLEEPVVNNGDSTTAEAWAGVQAAVGIVQRLAKHPQTCRVLVTVGAVEALQRLKLRAPAEIGLLASTGLRALVYTPAEDQAANSRVTLKPELEDSSRVSNELGRRSLPALERQGPGDVTWGARRMSWDFGGRGRESSHGTPKESVELVSRKPRLLIAHSDADSARPLRLHSPQTFKFPLLTDGFPVFSYIHLSLEDEKIIETFVSLIATPTLASDDPIKWELENKLFEILCYDFGAAIFLQKGSIFRGILTGFESTDPERLSRTLHYFTELSLEWIKCLCRAADTIEPNPPSTPLNATPNVSMLAGNSFSELHTPSVLEDSFSVTFAAHEAFLASIGCMRSPRHFPGLAALCQNLLPFVKLHLDTVIEQKVSQKGDLILFKFHLVKTYLYEIVDIAIRCRNDELTGTEETTELGNPGETTRNDILLELAVDVTVAVIRVANEPDTSGVFWGALDFLLNSNAFPEFPSLFTRAIIHHKSQDLSGALYDLDDILILLLQHSKVDIRLSVHVALQDWVNRHDHPVPSIAIIYELVGALFSDIEEEQMASLQTLNSVFATNSNVTLESGLACFPWFQSAFDQVGSSLLDTVYTMLCTNLNEDQKCEILLRGRLSKSSE</sequence>
<dbReference type="STRING" id="1344416.A0A139AAR6"/>
<dbReference type="Proteomes" id="UP000070544">
    <property type="component" value="Unassembled WGS sequence"/>
</dbReference>
<dbReference type="AlphaFoldDB" id="A0A139AAR6"/>
<name>A0A139AAR6_GONPJ</name>
<dbReference type="PANTHER" id="PTHR31691:SF1">
    <property type="entry name" value="ROTATIN"/>
    <property type="match status" value="1"/>
</dbReference>
<dbReference type="InterPro" id="IPR030791">
    <property type="entry name" value="Rotatin"/>
</dbReference>
<keyword evidence="4" id="KW-1185">Reference proteome</keyword>
<dbReference type="GO" id="GO:0044782">
    <property type="term" value="P:cilium organization"/>
    <property type="evidence" value="ECO:0007669"/>
    <property type="project" value="InterPro"/>
</dbReference>
<dbReference type="PANTHER" id="PTHR31691">
    <property type="entry name" value="ROTATIN"/>
    <property type="match status" value="1"/>
</dbReference>
<gene>
    <name evidence="3" type="ORF">M427DRAFT_367879</name>
</gene>
<dbReference type="InterPro" id="IPR029249">
    <property type="entry name" value="Rotatin_N"/>
</dbReference>
<accession>A0A139AAR6</accession>
<evidence type="ECO:0000256" key="1">
    <source>
        <dbReference type="SAM" id="MobiDB-lite"/>
    </source>
</evidence>
<organism evidence="3 4">
    <name type="scientific">Gonapodya prolifera (strain JEL478)</name>
    <name type="common">Monoblepharis prolifera</name>
    <dbReference type="NCBI Taxonomy" id="1344416"/>
    <lineage>
        <taxon>Eukaryota</taxon>
        <taxon>Fungi</taxon>
        <taxon>Fungi incertae sedis</taxon>
        <taxon>Chytridiomycota</taxon>
        <taxon>Chytridiomycota incertae sedis</taxon>
        <taxon>Monoblepharidomycetes</taxon>
        <taxon>Monoblepharidales</taxon>
        <taxon>Gonapodyaceae</taxon>
        <taxon>Gonapodya</taxon>
    </lineage>
</organism>
<reference evidence="3 4" key="1">
    <citation type="journal article" date="2015" name="Genome Biol. Evol.">
        <title>Phylogenomic analyses indicate that early fungi evolved digesting cell walls of algal ancestors of land plants.</title>
        <authorList>
            <person name="Chang Y."/>
            <person name="Wang S."/>
            <person name="Sekimoto S."/>
            <person name="Aerts A.L."/>
            <person name="Choi C."/>
            <person name="Clum A."/>
            <person name="LaButti K.M."/>
            <person name="Lindquist E.A."/>
            <person name="Yee Ngan C."/>
            <person name="Ohm R.A."/>
            <person name="Salamov A.A."/>
            <person name="Grigoriev I.V."/>
            <person name="Spatafora J.W."/>
            <person name="Berbee M.L."/>
        </authorList>
    </citation>
    <scope>NUCLEOTIDE SEQUENCE [LARGE SCALE GENOMIC DNA]</scope>
    <source>
        <strain evidence="3 4">JEL478</strain>
    </source>
</reference>